<feature type="coiled-coil region" evidence="1">
    <location>
        <begin position="19"/>
        <end position="46"/>
    </location>
</feature>
<keyword evidence="5" id="KW-1185">Reference proteome</keyword>
<evidence type="ECO:0000313" key="4">
    <source>
        <dbReference type="EMBL" id="ONF96198.1"/>
    </source>
</evidence>
<dbReference type="InterPro" id="IPR010870">
    <property type="entry name" value="Porin_O/P"/>
</dbReference>
<evidence type="ECO:0000313" key="5">
    <source>
        <dbReference type="Proteomes" id="UP000188729"/>
    </source>
</evidence>
<feature type="chain" id="PRO_5013115665" evidence="3">
    <location>
        <begin position="24"/>
        <end position="482"/>
    </location>
</feature>
<evidence type="ECO:0000256" key="1">
    <source>
        <dbReference type="SAM" id="Coils"/>
    </source>
</evidence>
<keyword evidence="3" id="KW-0732">Signal</keyword>
<dbReference type="OrthoDB" id="9807854at2"/>
<dbReference type="Gene3D" id="2.40.160.10">
    <property type="entry name" value="Porin"/>
    <property type="match status" value="1"/>
</dbReference>
<name>A0A1V2EV69_9SPHN</name>
<evidence type="ECO:0000256" key="3">
    <source>
        <dbReference type="SAM" id="SignalP"/>
    </source>
</evidence>
<gene>
    <name evidence="4" type="ORF">SPHI_14270</name>
</gene>
<dbReference type="SUPFAM" id="SSF56935">
    <property type="entry name" value="Porins"/>
    <property type="match status" value="1"/>
</dbReference>
<comment type="caution">
    <text evidence="4">The sequence shown here is derived from an EMBL/GenBank/DDBJ whole genome shotgun (WGS) entry which is preliminary data.</text>
</comment>
<keyword evidence="1" id="KW-0175">Coiled coil</keyword>
<protein>
    <submittedName>
        <fullName evidence="4">Phosphate-selective porin O and P</fullName>
    </submittedName>
</protein>
<evidence type="ECO:0000256" key="2">
    <source>
        <dbReference type="SAM" id="MobiDB-lite"/>
    </source>
</evidence>
<organism evidence="4 5">
    <name type="scientific">Sphingomonas jeddahensis</name>
    <dbReference type="NCBI Taxonomy" id="1915074"/>
    <lineage>
        <taxon>Bacteria</taxon>
        <taxon>Pseudomonadati</taxon>
        <taxon>Pseudomonadota</taxon>
        <taxon>Alphaproteobacteria</taxon>
        <taxon>Sphingomonadales</taxon>
        <taxon>Sphingomonadaceae</taxon>
        <taxon>Sphingomonas</taxon>
    </lineage>
</organism>
<dbReference type="InterPro" id="IPR023614">
    <property type="entry name" value="Porin_dom_sf"/>
</dbReference>
<reference evidence="4 5" key="1">
    <citation type="submission" date="2016-11" db="EMBL/GenBank/DDBJ databases">
        <title>Genome sequence of Sphingomonas jeddahensis G39.</title>
        <authorList>
            <person name="Poehlein A."/>
            <person name="Wuebbeler J.H."/>
            <person name="Steinbuechel A."/>
            <person name="Daniel R."/>
        </authorList>
    </citation>
    <scope>NUCLEOTIDE SEQUENCE [LARGE SCALE GENOMIC DNA]</scope>
    <source>
        <strain evidence="4 5">G39</strain>
    </source>
</reference>
<feature type="signal peptide" evidence="3">
    <location>
        <begin position="1"/>
        <end position="23"/>
    </location>
</feature>
<dbReference type="STRING" id="1915074.SPHI_14270"/>
<proteinExistence type="predicted"/>
<feature type="compositionally biased region" description="Low complexity" evidence="2">
    <location>
        <begin position="53"/>
        <end position="88"/>
    </location>
</feature>
<accession>A0A1V2EV69</accession>
<feature type="region of interest" description="Disordered" evidence="2">
    <location>
        <begin position="51"/>
        <end position="95"/>
    </location>
</feature>
<dbReference type="Pfam" id="PF07396">
    <property type="entry name" value="Porin_O_P"/>
    <property type="match status" value="1"/>
</dbReference>
<sequence>MTAKRLNVMVAAMFGSLAMPAQAQSVVELQRQIDELKAQVKALMQERQLAAQPASETAGTASTAPAPPETSVAQTTAAPADQPTPTATLASADVESPAPKPWFERLKLRGYTQLRYNALVDGDATAGAGISRLRSVHDSSVNDNGGFSLRRVRLVLEGAVTDNIELYLQHDFASAVNNQSSGEPRQGFGQLRDAYVDLFLDKERSFRLRFGQSKVPLGWENLQSSSNRIPLDRSDAINSAVPGERDLGLVAYYTPPEVQRVWDRLADSGQKLFGNYGAFGLALYNGQGINRVERNSGLMKVAMATWPFELDGLGSAFRGQVLELGGSAMLNRFRPELRSGGVSGTGYREERFGMHAILYPQPFGIQAEWVWGQGPQFDPVAQRIAQAPLSGGYVQLTYDPGETPLGRLRPYGRWQRYRGGWKGAVNAPRLETDELELGVEWPFMDALELTLAYARMERREADERRLGRAEGDLIRTQLQWSY</sequence>
<dbReference type="Proteomes" id="UP000188729">
    <property type="component" value="Unassembled WGS sequence"/>
</dbReference>
<dbReference type="RefSeq" id="WP_076744202.1">
    <property type="nucleotide sequence ID" value="NZ_MPSB01000005.1"/>
</dbReference>
<dbReference type="AlphaFoldDB" id="A0A1V2EV69"/>
<dbReference type="EMBL" id="MPSB01000005">
    <property type="protein sequence ID" value="ONF96198.1"/>
    <property type="molecule type" value="Genomic_DNA"/>
</dbReference>